<accession>A0A7W7YF26</accession>
<evidence type="ECO:0000256" key="2">
    <source>
        <dbReference type="ARBA" id="ARBA00022801"/>
    </source>
</evidence>
<keyword evidence="9" id="KW-1185">Reference proteome</keyword>
<dbReference type="GO" id="GO:0017001">
    <property type="term" value="P:antibiotic catabolic process"/>
    <property type="evidence" value="ECO:0007669"/>
    <property type="project" value="InterPro"/>
</dbReference>
<feature type="domain" description="Beta-lactamase-related" evidence="7">
    <location>
        <begin position="63"/>
        <end position="337"/>
    </location>
</feature>
<dbReference type="PANTHER" id="PTHR22935:SF95">
    <property type="entry name" value="BETA-LACTAMASE-LIKE 1-RELATED"/>
    <property type="match status" value="1"/>
</dbReference>
<comment type="similarity">
    <text evidence="1 5">Belongs to the class-C beta-lactamase family.</text>
</comment>
<dbReference type="InterPro" id="IPR012338">
    <property type="entry name" value="Beta-lactam/transpept-like"/>
</dbReference>
<dbReference type="Proteomes" id="UP000590740">
    <property type="component" value="Unassembled WGS sequence"/>
</dbReference>
<dbReference type="InterPro" id="IPR001466">
    <property type="entry name" value="Beta-lactam-related"/>
</dbReference>
<dbReference type="Pfam" id="PF00144">
    <property type="entry name" value="Beta-lactamase"/>
    <property type="match status" value="1"/>
</dbReference>
<name>A0A7W7YF26_9BACT</name>
<evidence type="ECO:0000256" key="4">
    <source>
        <dbReference type="ARBA" id="ARBA00038473"/>
    </source>
</evidence>
<dbReference type="PROSITE" id="PS00336">
    <property type="entry name" value="BETA_LACTAMASE_C"/>
    <property type="match status" value="1"/>
</dbReference>
<feature type="chain" id="PRO_5030986960" description="Beta-lactamase" evidence="6">
    <location>
        <begin position="21"/>
        <end position="547"/>
    </location>
</feature>
<proteinExistence type="inferred from homology"/>
<reference evidence="8 9" key="1">
    <citation type="submission" date="2020-08" db="EMBL/GenBank/DDBJ databases">
        <title>Genomic Encyclopedia of Type Strains, Phase IV (KMG-IV): sequencing the most valuable type-strain genomes for metagenomic binning, comparative biology and taxonomic classification.</title>
        <authorList>
            <person name="Goeker M."/>
        </authorList>
    </citation>
    <scope>NUCLEOTIDE SEQUENCE [LARGE SCALE GENOMIC DNA]</scope>
    <source>
        <strain evidence="8 9">DSM 12252</strain>
    </source>
</reference>
<dbReference type="EC" id="3.5.2.6" evidence="5"/>
<comment type="caution">
    <text evidence="8">The sequence shown here is derived from an EMBL/GenBank/DDBJ whole genome shotgun (WGS) entry which is preliminary data.</text>
</comment>
<keyword evidence="2 5" id="KW-0378">Hydrolase</keyword>
<dbReference type="GO" id="GO:0030288">
    <property type="term" value="C:outer membrane-bounded periplasmic space"/>
    <property type="evidence" value="ECO:0007669"/>
    <property type="project" value="InterPro"/>
</dbReference>
<gene>
    <name evidence="8" type="ORF">HNQ65_004507</name>
</gene>
<dbReference type="PANTHER" id="PTHR22935">
    <property type="entry name" value="PENICILLIN-BINDING PROTEIN"/>
    <property type="match status" value="1"/>
</dbReference>
<dbReference type="GO" id="GO:0046677">
    <property type="term" value="P:response to antibiotic"/>
    <property type="evidence" value="ECO:0007669"/>
    <property type="project" value="UniProtKB-UniRule"/>
</dbReference>
<evidence type="ECO:0000313" key="8">
    <source>
        <dbReference type="EMBL" id="MBB5034899.1"/>
    </source>
</evidence>
<dbReference type="EMBL" id="JACHIG010000012">
    <property type="protein sequence ID" value="MBB5034899.1"/>
    <property type="molecule type" value="Genomic_DNA"/>
</dbReference>
<feature type="signal peptide" evidence="6">
    <location>
        <begin position="1"/>
        <end position="20"/>
    </location>
</feature>
<protein>
    <recommendedName>
        <fullName evidence="5">Beta-lactamase</fullName>
        <ecNumber evidence="5">3.5.2.6</ecNumber>
    </recommendedName>
</protein>
<evidence type="ECO:0000256" key="1">
    <source>
        <dbReference type="ARBA" id="ARBA00007840"/>
    </source>
</evidence>
<keyword evidence="3 5" id="KW-0046">Antibiotic resistance</keyword>
<dbReference type="RefSeq" id="WP_184343147.1">
    <property type="nucleotide sequence ID" value="NZ_JACHIG010000012.1"/>
</dbReference>
<dbReference type="Gene3D" id="3.40.710.10">
    <property type="entry name" value="DD-peptidase/beta-lactamase superfamily"/>
    <property type="match status" value="1"/>
</dbReference>
<evidence type="ECO:0000256" key="5">
    <source>
        <dbReference type="RuleBase" id="RU361140"/>
    </source>
</evidence>
<organism evidence="8 9">
    <name type="scientific">Prosthecobacter vanneervenii</name>
    <dbReference type="NCBI Taxonomy" id="48466"/>
    <lineage>
        <taxon>Bacteria</taxon>
        <taxon>Pseudomonadati</taxon>
        <taxon>Verrucomicrobiota</taxon>
        <taxon>Verrucomicrobiia</taxon>
        <taxon>Verrucomicrobiales</taxon>
        <taxon>Verrucomicrobiaceae</taxon>
        <taxon>Prosthecobacter</taxon>
    </lineage>
</organism>
<evidence type="ECO:0000259" key="7">
    <source>
        <dbReference type="Pfam" id="PF00144"/>
    </source>
</evidence>
<sequence>MKNLFRMLSGLLIAAHSAHAGALAEAAARKAKLLPSGCIVTGERLGDQVSYAMVGQAPETGDTKPEKIVFEIGSISKVFTGLLLAQAVVDKKVTLETTIGSLLEEKVKFADPRVAAITLKQLATHTSGLPCLPDNAIAGAVEEDPYANYDEKLLWNYLATARLDGESPFSFSYSNLGVGLLGHLLGGLYQKSWDKVVVEKICQPLVMKDTALYPESKQRLATPHDGGKEAKPWHMDALAGCGALRSTAADLMTFGEALLHPDQTPLKEAFTLALRPQADAASMGGQIGLGVLLGKFDGDATLHHDGGTGGFCSGLQVIPAKGIVRVVLINNNTLAGSEVIAGTSTVKPVDPATQKEITLSAEMMKQFPGLYDLDRDSRFIVKLQDGRLFVKLTGQVFLRLFAKAPDRFFMKEVAAEVAFNRREGVIHSLTLFQNGNEITAKVSATPPPDYKLRSAKALQPYAGEYSLMGLRKVTICVRGYTLFAKLEGQPELPVFETMPDRFEYDVVAAALVFTRDDDKQINGLTLFQNGMTMPAPRVKTPSSAPKQ</sequence>
<dbReference type="GO" id="GO:0008800">
    <property type="term" value="F:beta-lactamase activity"/>
    <property type="evidence" value="ECO:0007669"/>
    <property type="project" value="UniProtKB-UniRule"/>
</dbReference>
<evidence type="ECO:0000256" key="3">
    <source>
        <dbReference type="ARBA" id="ARBA00023251"/>
    </source>
</evidence>
<dbReference type="InterPro" id="IPR001586">
    <property type="entry name" value="Beta-lactam_class-C_AS"/>
</dbReference>
<dbReference type="AlphaFoldDB" id="A0A7W7YF26"/>
<evidence type="ECO:0000313" key="9">
    <source>
        <dbReference type="Proteomes" id="UP000590740"/>
    </source>
</evidence>
<dbReference type="SUPFAM" id="SSF56601">
    <property type="entry name" value="beta-lactamase/transpeptidase-like"/>
    <property type="match status" value="1"/>
</dbReference>
<dbReference type="InterPro" id="IPR051478">
    <property type="entry name" value="Beta-lactamase-like_AB/R"/>
</dbReference>
<comment type="similarity">
    <text evidence="4">Belongs to the beta-lactamase family.</text>
</comment>
<evidence type="ECO:0000256" key="6">
    <source>
        <dbReference type="SAM" id="SignalP"/>
    </source>
</evidence>
<comment type="catalytic activity">
    <reaction evidence="5">
        <text>a beta-lactam + H2O = a substituted beta-amino acid</text>
        <dbReference type="Rhea" id="RHEA:20401"/>
        <dbReference type="ChEBI" id="CHEBI:15377"/>
        <dbReference type="ChEBI" id="CHEBI:35627"/>
        <dbReference type="ChEBI" id="CHEBI:140347"/>
        <dbReference type="EC" id="3.5.2.6"/>
    </reaction>
</comment>
<keyword evidence="6" id="KW-0732">Signal</keyword>